<proteinExistence type="predicted"/>
<evidence type="ECO:0000313" key="1">
    <source>
        <dbReference type="EMBL" id="MDG6783774.1"/>
    </source>
</evidence>
<dbReference type="EMBL" id="JARUXG010000030">
    <property type="protein sequence ID" value="MDG6783774.1"/>
    <property type="molecule type" value="Genomic_DNA"/>
</dbReference>
<accession>A0AAW6RCS0</accession>
<name>A0AAW6RCS0_GORRU</name>
<reference evidence="1" key="1">
    <citation type="submission" date="2023-04" db="EMBL/GenBank/DDBJ databases">
        <title>Characterization and analysis of the complete genome of Gordonia rubripertincta 112, the degrader of aromatic and aliphatic compounds.</title>
        <authorList>
            <person name="Frantsuzova E."/>
            <person name="Bogun A."/>
            <person name="Delegan Y."/>
        </authorList>
    </citation>
    <scope>NUCLEOTIDE SEQUENCE</scope>
    <source>
        <strain evidence="1">112</strain>
    </source>
</reference>
<dbReference type="RefSeq" id="WP_005199829.1">
    <property type="nucleotide sequence ID" value="NZ_CP136136.1"/>
</dbReference>
<protein>
    <submittedName>
        <fullName evidence="1">Uncharacterized protein</fullName>
    </submittedName>
</protein>
<dbReference type="AlphaFoldDB" id="A0AAW6RCS0"/>
<organism evidence="1">
    <name type="scientific">Gordonia rubripertincta</name>
    <name type="common">Rhodococcus corallinus</name>
    <dbReference type="NCBI Taxonomy" id="36822"/>
    <lineage>
        <taxon>Bacteria</taxon>
        <taxon>Bacillati</taxon>
        <taxon>Actinomycetota</taxon>
        <taxon>Actinomycetes</taxon>
        <taxon>Mycobacteriales</taxon>
        <taxon>Gordoniaceae</taxon>
        <taxon>Gordonia</taxon>
    </lineage>
</organism>
<sequence>MSSTRTFAHVVFQTGGLAQVGYWYYTVLDAHAPDEIATQERALAASPDLSDPMALLAGV</sequence>
<comment type="caution">
    <text evidence="1">The sequence shown here is derived from an EMBL/GenBank/DDBJ whole genome shotgun (WGS) entry which is preliminary data.</text>
</comment>
<gene>
    <name evidence="1" type="ORF">QBL07_23455</name>
</gene>